<dbReference type="Pfam" id="PF02517">
    <property type="entry name" value="Rce1-like"/>
    <property type="match status" value="1"/>
</dbReference>
<dbReference type="AlphaFoldDB" id="A0A1M6RGJ3"/>
<reference evidence="4" key="1">
    <citation type="submission" date="2016-11" db="EMBL/GenBank/DDBJ databases">
        <authorList>
            <person name="Varghese N."/>
            <person name="Submissions S."/>
        </authorList>
    </citation>
    <scope>NUCLEOTIDE SEQUENCE [LARGE SCALE GENOMIC DNA]</scope>
    <source>
        <strain evidence="4">DSM 16219</strain>
    </source>
</reference>
<feature type="transmembrane region" description="Helical" evidence="1">
    <location>
        <begin position="140"/>
        <end position="156"/>
    </location>
</feature>
<keyword evidence="4" id="KW-1185">Reference proteome</keyword>
<sequence>MKAKSFAGYDIFLAVGIAALLWFFSFSVNYGQFWIKIILSALCLAGLAVWFGSRKRFPNFDANAIMLGAASAAILYLIFWIGGKTSGMILPFASQQVSSIYSKVLGPPTWMLVLFLFFITGPCEEVFWRGYVQDKLMNRLGSWRGWAAATLLYAGFHLVTFNFMLIAAAGVAGAFWGLMYMQNRRLAPAIVSHSLWSVFAFAIIPIMTPGA</sequence>
<dbReference type="EMBL" id="FQZU01000022">
    <property type="protein sequence ID" value="SHK31569.1"/>
    <property type="molecule type" value="Genomic_DNA"/>
</dbReference>
<dbReference type="GO" id="GO:0004175">
    <property type="term" value="F:endopeptidase activity"/>
    <property type="evidence" value="ECO:0007669"/>
    <property type="project" value="UniProtKB-ARBA"/>
</dbReference>
<gene>
    <name evidence="3" type="ORF">SAMN02745216_03252</name>
</gene>
<accession>A0A1M6RGJ3</accession>
<feature type="domain" description="CAAX prenyl protease 2/Lysostaphin resistance protein A-like" evidence="2">
    <location>
        <begin position="109"/>
        <end position="198"/>
    </location>
</feature>
<proteinExistence type="predicted"/>
<dbReference type="GO" id="GO:0080120">
    <property type="term" value="P:CAAX-box protein maturation"/>
    <property type="evidence" value="ECO:0007669"/>
    <property type="project" value="UniProtKB-ARBA"/>
</dbReference>
<dbReference type="OrthoDB" id="5517038at2"/>
<dbReference type="STRING" id="1121393.SAMN02745216_03252"/>
<feature type="transmembrane region" description="Helical" evidence="1">
    <location>
        <begin position="162"/>
        <end position="179"/>
    </location>
</feature>
<keyword evidence="1" id="KW-0472">Membrane</keyword>
<feature type="transmembrane region" description="Helical" evidence="1">
    <location>
        <begin position="7"/>
        <end position="27"/>
    </location>
</feature>
<evidence type="ECO:0000313" key="3">
    <source>
        <dbReference type="EMBL" id="SHK31569.1"/>
    </source>
</evidence>
<protein>
    <recommendedName>
        <fullName evidence="2">CAAX prenyl protease 2/Lysostaphin resistance protein A-like domain-containing protein</fullName>
    </recommendedName>
</protein>
<dbReference type="RefSeq" id="WP_073477317.1">
    <property type="nucleotide sequence ID" value="NZ_FQZU01000022.1"/>
</dbReference>
<feature type="transmembrane region" description="Helical" evidence="1">
    <location>
        <begin position="186"/>
        <end position="207"/>
    </location>
</feature>
<keyword evidence="1" id="KW-0812">Transmembrane</keyword>
<evidence type="ECO:0000313" key="4">
    <source>
        <dbReference type="Proteomes" id="UP000183994"/>
    </source>
</evidence>
<evidence type="ECO:0000256" key="1">
    <source>
        <dbReference type="SAM" id="Phobius"/>
    </source>
</evidence>
<organism evidence="3 4">
    <name type="scientific">Desulfatibacillum alkenivorans DSM 16219</name>
    <dbReference type="NCBI Taxonomy" id="1121393"/>
    <lineage>
        <taxon>Bacteria</taxon>
        <taxon>Pseudomonadati</taxon>
        <taxon>Thermodesulfobacteriota</taxon>
        <taxon>Desulfobacteria</taxon>
        <taxon>Desulfobacterales</taxon>
        <taxon>Desulfatibacillaceae</taxon>
        <taxon>Desulfatibacillum</taxon>
    </lineage>
</organism>
<dbReference type="Proteomes" id="UP000183994">
    <property type="component" value="Unassembled WGS sequence"/>
</dbReference>
<evidence type="ECO:0000259" key="2">
    <source>
        <dbReference type="Pfam" id="PF02517"/>
    </source>
</evidence>
<feature type="transmembrane region" description="Helical" evidence="1">
    <location>
        <begin position="33"/>
        <end position="52"/>
    </location>
</feature>
<dbReference type="InterPro" id="IPR003675">
    <property type="entry name" value="Rce1/LyrA-like_dom"/>
</dbReference>
<name>A0A1M6RGJ3_9BACT</name>
<feature type="transmembrane region" description="Helical" evidence="1">
    <location>
        <begin position="64"/>
        <end position="82"/>
    </location>
</feature>
<keyword evidence="1" id="KW-1133">Transmembrane helix</keyword>